<feature type="domain" description="HAMP" evidence="6">
    <location>
        <begin position="252"/>
        <end position="306"/>
    </location>
</feature>
<keyword evidence="4" id="KW-0472">Membrane</keyword>
<evidence type="ECO:0000256" key="4">
    <source>
        <dbReference type="SAM" id="Phobius"/>
    </source>
</evidence>
<feature type="transmembrane region" description="Helical" evidence="4">
    <location>
        <begin position="232"/>
        <end position="250"/>
    </location>
</feature>
<dbReference type="PROSITE" id="PS50111">
    <property type="entry name" value="CHEMOTAXIS_TRANSDUC_2"/>
    <property type="match status" value="1"/>
</dbReference>
<comment type="caution">
    <text evidence="7">The sequence shown here is derived from an EMBL/GenBank/DDBJ whole genome shotgun (WGS) entry which is preliminary data.</text>
</comment>
<dbReference type="Proteomes" id="UP000177583">
    <property type="component" value="Unassembled WGS sequence"/>
</dbReference>
<dbReference type="InterPro" id="IPR051310">
    <property type="entry name" value="MCP_chemotaxis"/>
</dbReference>
<evidence type="ECO:0000259" key="6">
    <source>
        <dbReference type="PROSITE" id="PS50885"/>
    </source>
</evidence>
<keyword evidence="3" id="KW-0807">Transducer</keyword>
<dbReference type="Pfam" id="PF00015">
    <property type="entry name" value="MCPsignal"/>
    <property type="match status" value="1"/>
</dbReference>
<dbReference type="Gene3D" id="1.10.287.950">
    <property type="entry name" value="Methyl-accepting chemotaxis protein"/>
    <property type="match status" value="1"/>
</dbReference>
<dbReference type="AlphaFoldDB" id="A0A1F6GPT1"/>
<protein>
    <recommendedName>
        <fullName evidence="9">Chemotaxis protein</fullName>
    </recommendedName>
</protein>
<keyword evidence="4" id="KW-0812">Transmembrane</keyword>
<dbReference type="InterPro" id="IPR003660">
    <property type="entry name" value="HAMP_dom"/>
</dbReference>
<dbReference type="GO" id="GO:0006935">
    <property type="term" value="P:chemotaxis"/>
    <property type="evidence" value="ECO:0007669"/>
    <property type="project" value="UniProtKB-KW"/>
</dbReference>
<dbReference type="GO" id="GO:0004888">
    <property type="term" value="F:transmembrane signaling receptor activity"/>
    <property type="evidence" value="ECO:0007669"/>
    <property type="project" value="TreeGrafter"/>
</dbReference>
<evidence type="ECO:0008006" key="9">
    <source>
        <dbReference type="Google" id="ProtNLM"/>
    </source>
</evidence>
<keyword evidence="4" id="KW-1133">Transmembrane helix</keyword>
<dbReference type="EMBL" id="MFNF01000050">
    <property type="protein sequence ID" value="OGH00093.1"/>
    <property type="molecule type" value="Genomic_DNA"/>
</dbReference>
<gene>
    <name evidence="7" type="ORF">A2557_04405</name>
</gene>
<organism evidence="7 8">
    <name type="scientific">Candidatus Lambdaproteobacteria bacterium RIFOXYD2_FULL_56_26</name>
    <dbReference type="NCBI Taxonomy" id="1817773"/>
    <lineage>
        <taxon>Bacteria</taxon>
        <taxon>Pseudomonadati</taxon>
        <taxon>Pseudomonadota</taxon>
        <taxon>Candidatus Lambdaproteobacteria</taxon>
    </lineage>
</organism>
<sequence length="570" mass="62695">MSIKTKIFLFMSLILVLPFAVKEVIDYNQGITEVTERIKQQITNVVRFGTATNQAFMWSRAGVRDQLGEHFYSLPHEVQLRLTQVPADALDVVLVLLNKSLEDTVVWYSWGDKIASYVETEPSINYRQLPQDSWDRKVLAEGGSFYGVVDWDGDEKLFKKGHKVFRGVFGVAIMDKEPIELRGQPIEFIGACASCHVVDMAVDPMKTMAVVSVAFDMEHTLAAARHNLVKNIVTLLVMVLSILGILSLMLNRMIFIPLKQLELRFKDIADGEGDLTKRLPIREENEVGRLAVLFNHFIDNIHKVIKEIDGTAETLAASSEELHATSDQISRTTAEVNHGIENSSTALAVTSENVKAMADSLFKIKEMITQAQQIAAQASQDAQEGTKSVEATTVSMSKIEDSSKQILGIMSVIVDISNQTNLLSLNAAIEAAKAGEFGKGFSVVADEVRNLSDRSHGATEKIQRLLEVSYANVAQGIMVVGQAGRLLGGIIAQVEKISQYVDQVAAQISRQSEQTSSLAQTADELSENSQSNALAMGELSRTIGEVDTTTEDLSRMAEKLKSQVSVFKIE</sequence>
<dbReference type="GO" id="GO:0005886">
    <property type="term" value="C:plasma membrane"/>
    <property type="evidence" value="ECO:0007669"/>
    <property type="project" value="TreeGrafter"/>
</dbReference>
<keyword evidence="1" id="KW-0145">Chemotaxis</keyword>
<name>A0A1F6GPT1_9PROT</name>
<reference evidence="7 8" key="1">
    <citation type="journal article" date="2016" name="Nat. Commun.">
        <title>Thousands of microbial genomes shed light on interconnected biogeochemical processes in an aquifer system.</title>
        <authorList>
            <person name="Anantharaman K."/>
            <person name="Brown C.T."/>
            <person name="Hug L.A."/>
            <person name="Sharon I."/>
            <person name="Castelle C.J."/>
            <person name="Probst A.J."/>
            <person name="Thomas B.C."/>
            <person name="Singh A."/>
            <person name="Wilkins M.J."/>
            <person name="Karaoz U."/>
            <person name="Brodie E.L."/>
            <person name="Williams K.H."/>
            <person name="Hubbard S.S."/>
            <person name="Banfield J.F."/>
        </authorList>
    </citation>
    <scope>NUCLEOTIDE SEQUENCE [LARGE SCALE GENOMIC DNA]</scope>
</reference>
<evidence type="ECO:0000256" key="1">
    <source>
        <dbReference type="ARBA" id="ARBA00022500"/>
    </source>
</evidence>
<dbReference type="SMART" id="SM00283">
    <property type="entry name" value="MA"/>
    <property type="match status" value="1"/>
</dbReference>
<evidence type="ECO:0000256" key="2">
    <source>
        <dbReference type="ARBA" id="ARBA00029447"/>
    </source>
</evidence>
<accession>A0A1F6GPT1</accession>
<dbReference type="CDD" id="cd06225">
    <property type="entry name" value="HAMP"/>
    <property type="match status" value="1"/>
</dbReference>
<evidence type="ECO:0000313" key="7">
    <source>
        <dbReference type="EMBL" id="OGH00093.1"/>
    </source>
</evidence>
<proteinExistence type="inferred from homology"/>
<dbReference type="PROSITE" id="PS50885">
    <property type="entry name" value="HAMP"/>
    <property type="match status" value="1"/>
</dbReference>
<dbReference type="GO" id="GO:0007165">
    <property type="term" value="P:signal transduction"/>
    <property type="evidence" value="ECO:0007669"/>
    <property type="project" value="UniProtKB-KW"/>
</dbReference>
<comment type="similarity">
    <text evidence="2">Belongs to the methyl-accepting chemotaxis (MCP) protein family.</text>
</comment>
<evidence type="ECO:0000259" key="5">
    <source>
        <dbReference type="PROSITE" id="PS50111"/>
    </source>
</evidence>
<dbReference type="PANTHER" id="PTHR43531:SF11">
    <property type="entry name" value="METHYL-ACCEPTING CHEMOTAXIS PROTEIN 3"/>
    <property type="match status" value="1"/>
</dbReference>
<evidence type="ECO:0000256" key="3">
    <source>
        <dbReference type="PROSITE-ProRule" id="PRU00284"/>
    </source>
</evidence>
<dbReference type="Pfam" id="PF00672">
    <property type="entry name" value="HAMP"/>
    <property type="match status" value="1"/>
</dbReference>
<dbReference type="PANTHER" id="PTHR43531">
    <property type="entry name" value="PROTEIN ICFG"/>
    <property type="match status" value="1"/>
</dbReference>
<dbReference type="InterPro" id="IPR004089">
    <property type="entry name" value="MCPsignal_dom"/>
</dbReference>
<dbReference type="SMART" id="SM00304">
    <property type="entry name" value="HAMP"/>
    <property type="match status" value="2"/>
</dbReference>
<evidence type="ECO:0000313" key="8">
    <source>
        <dbReference type="Proteomes" id="UP000177583"/>
    </source>
</evidence>
<dbReference type="SUPFAM" id="SSF58104">
    <property type="entry name" value="Methyl-accepting chemotaxis protein (MCP) signaling domain"/>
    <property type="match status" value="1"/>
</dbReference>
<feature type="domain" description="Methyl-accepting transducer" evidence="5">
    <location>
        <begin position="318"/>
        <end position="540"/>
    </location>
</feature>